<gene>
    <name evidence="1" type="ORF">CH35J_005480</name>
</gene>
<dbReference type="OrthoDB" id="3945550at2759"/>
<dbReference type="Proteomes" id="UP000305883">
    <property type="component" value="Unassembled WGS sequence"/>
</dbReference>
<comment type="caution">
    <text evidence="1">The sequence shown here is derived from an EMBL/GenBank/DDBJ whole genome shotgun (WGS) entry which is preliminary data.</text>
</comment>
<organism evidence="1 2">
    <name type="scientific">Colletotrichum higginsianum</name>
    <dbReference type="NCBI Taxonomy" id="80884"/>
    <lineage>
        <taxon>Eukaryota</taxon>
        <taxon>Fungi</taxon>
        <taxon>Dikarya</taxon>
        <taxon>Ascomycota</taxon>
        <taxon>Pezizomycotina</taxon>
        <taxon>Sordariomycetes</taxon>
        <taxon>Hypocreomycetidae</taxon>
        <taxon>Glomerellales</taxon>
        <taxon>Glomerellaceae</taxon>
        <taxon>Colletotrichum</taxon>
        <taxon>Colletotrichum destructivum species complex</taxon>
    </lineage>
</organism>
<name>A0A4T0W4N5_9PEZI</name>
<evidence type="ECO:0000313" key="2">
    <source>
        <dbReference type="Proteomes" id="UP000305883"/>
    </source>
</evidence>
<accession>A0A4T0W4N5</accession>
<reference evidence="1 2" key="1">
    <citation type="journal article" date="2019" name="Genome Biol. Evol.">
        <title>Genomic Plasticity Mediated by Transposable Elements in the Plant Pathogenic Fungus Colletotrichum higginsianum.</title>
        <authorList>
            <person name="Tsushima A."/>
            <person name="Gan P."/>
            <person name="Kumakura N."/>
            <person name="Narusaka M."/>
            <person name="Takano Y."/>
            <person name="Narusaka Y."/>
            <person name="Shirasu K."/>
        </authorList>
    </citation>
    <scope>NUCLEOTIDE SEQUENCE [LARGE SCALE GENOMIC DNA]</scope>
    <source>
        <strain evidence="1 2">MAFF305635-RFP</strain>
    </source>
</reference>
<dbReference type="AlphaFoldDB" id="A0A4T0W4N5"/>
<proteinExistence type="predicted"/>
<dbReference type="EMBL" id="MWPZ01000004">
    <property type="protein sequence ID" value="TIC99956.1"/>
    <property type="molecule type" value="Genomic_DNA"/>
</dbReference>
<protein>
    <submittedName>
        <fullName evidence="1">Uncharacterized protein</fullName>
    </submittedName>
</protein>
<evidence type="ECO:0000313" key="1">
    <source>
        <dbReference type="EMBL" id="TIC99956.1"/>
    </source>
</evidence>
<sequence>MASRPWDTLPAETLVSIAAHLEGVHLPDLSSFALTSKSCYAAAACHLFRDVHIRIKHPRKLHRDVAKWLAVLRHANAARHVRRLVMTFEDKTLHHSDLYSPDRLKLTPESADSLSYAKRMLPENRRLRDAFVNPEAWAPMVQLLKVLAGLTDMVIEHESSFSPYLLEALGTQHTKCLLELRCFDLHCTEGTSFNPYDVALLLSPQLHGISIKEYFQSFTGHTNESVVSRLVKGLSPSLKKVELEPVFGARYHRRCNPEFESQLQTLISQATSDNLKYWRNAAKATVAPKIGSVPFLSLQRTSPERIRAWVETTDFALLRHLRLNTGSRELRWLAKHAEFRQLDSLELHNRGYIGAPSDEENFDEIGNAAVDFLAGMPALTSLSLEGQLTSPMLRTAVSRFGGTLRKLMLRPTANGLLPEEDIKLGPEHIDLLPLASPLLEDLTITVAVPTFLSQSTELAGICESLARVPHLRSLHLTLRSTTEEDPLMVSKRRRPRIDRDGKFQSPDILREELTDEVVKWAWEAICERGSRLELLRMDTLYRWSGARKSEKVHQVRRIGAMGEGVVAETLYRRNRVLRWRE</sequence>